<dbReference type="InterPro" id="IPR041228">
    <property type="entry name" value="Dynein_C"/>
</dbReference>
<feature type="region of interest" description="Disordered" evidence="1">
    <location>
        <begin position="58"/>
        <end position="108"/>
    </location>
</feature>
<evidence type="ECO:0000259" key="2">
    <source>
        <dbReference type="Pfam" id="PF18199"/>
    </source>
</evidence>
<evidence type="ECO:0000313" key="3">
    <source>
        <dbReference type="EMBL" id="CAA9997683.1"/>
    </source>
</evidence>
<dbReference type="Proteomes" id="UP000479000">
    <property type="component" value="Unassembled WGS sequence"/>
</dbReference>
<keyword evidence="4" id="KW-1185">Reference proteome</keyword>
<feature type="domain" description="Dynein heavy chain C-terminal" evidence="2">
    <location>
        <begin position="1"/>
        <end position="60"/>
    </location>
</feature>
<dbReference type="OrthoDB" id="447173at2759"/>
<dbReference type="EMBL" id="CADCXU010005909">
    <property type="protein sequence ID" value="CAA9997683.1"/>
    <property type="molecule type" value="Genomic_DNA"/>
</dbReference>
<sequence length="155" mass="17999">MVDEILDKIPDEFNIAEMMARTEDRTPYTIVAFQECERMNLLMNEIRRSLRELSLGLKGTPSRRSQRTLAVHGRSSMGHESWSHRRVKTQRNVPDDAGHPYPSSSSPDHCRPHIETFMNLYKYLEVLHIICLHESTIYSIHYEKSIAASTDNRSL</sequence>
<name>A0A6H5G679_9HEMI</name>
<reference evidence="3 4" key="1">
    <citation type="submission" date="2020-02" db="EMBL/GenBank/DDBJ databases">
        <authorList>
            <person name="Ferguson B K."/>
        </authorList>
    </citation>
    <scope>NUCLEOTIDE SEQUENCE [LARGE SCALE GENOMIC DNA]</scope>
</reference>
<dbReference type="Pfam" id="PF18199">
    <property type="entry name" value="Dynein_C"/>
    <property type="match status" value="1"/>
</dbReference>
<dbReference type="Gene3D" id="1.20.1270.280">
    <property type="match status" value="1"/>
</dbReference>
<dbReference type="AlphaFoldDB" id="A0A6H5G679"/>
<evidence type="ECO:0000256" key="1">
    <source>
        <dbReference type="SAM" id="MobiDB-lite"/>
    </source>
</evidence>
<organism evidence="3 4">
    <name type="scientific">Nesidiocoris tenuis</name>
    <dbReference type="NCBI Taxonomy" id="355587"/>
    <lineage>
        <taxon>Eukaryota</taxon>
        <taxon>Metazoa</taxon>
        <taxon>Ecdysozoa</taxon>
        <taxon>Arthropoda</taxon>
        <taxon>Hexapoda</taxon>
        <taxon>Insecta</taxon>
        <taxon>Pterygota</taxon>
        <taxon>Neoptera</taxon>
        <taxon>Paraneoptera</taxon>
        <taxon>Hemiptera</taxon>
        <taxon>Heteroptera</taxon>
        <taxon>Panheteroptera</taxon>
        <taxon>Cimicomorpha</taxon>
        <taxon>Miridae</taxon>
        <taxon>Dicyphina</taxon>
        <taxon>Nesidiocoris</taxon>
    </lineage>
</organism>
<protein>
    <recommendedName>
        <fullName evidence="2">Dynein heavy chain C-terminal domain-containing protein</fullName>
    </recommendedName>
</protein>
<gene>
    <name evidence="3" type="ORF">NTEN_LOCUS3977</name>
</gene>
<proteinExistence type="predicted"/>
<evidence type="ECO:0000313" key="4">
    <source>
        <dbReference type="Proteomes" id="UP000479000"/>
    </source>
</evidence>
<accession>A0A6H5G679</accession>